<organism evidence="3 4">
    <name type="scientific">Clydaea vesicula</name>
    <dbReference type="NCBI Taxonomy" id="447962"/>
    <lineage>
        <taxon>Eukaryota</taxon>
        <taxon>Fungi</taxon>
        <taxon>Fungi incertae sedis</taxon>
        <taxon>Chytridiomycota</taxon>
        <taxon>Chytridiomycota incertae sedis</taxon>
        <taxon>Chytridiomycetes</taxon>
        <taxon>Lobulomycetales</taxon>
        <taxon>Lobulomycetaceae</taxon>
        <taxon>Clydaea</taxon>
    </lineage>
</organism>
<keyword evidence="4" id="KW-1185">Reference proteome</keyword>
<gene>
    <name evidence="3" type="primary">CC2D2A</name>
    <name evidence="3" type="ORF">HK099_003798</name>
</gene>
<dbReference type="GO" id="GO:1905515">
    <property type="term" value="P:non-motile cilium assembly"/>
    <property type="evidence" value="ECO:0007669"/>
    <property type="project" value="TreeGrafter"/>
</dbReference>
<dbReference type="InterPro" id="IPR028928">
    <property type="entry name" value="CC2D2AN-C2"/>
</dbReference>
<evidence type="ECO:0000313" key="4">
    <source>
        <dbReference type="Proteomes" id="UP001211065"/>
    </source>
</evidence>
<dbReference type="InterPro" id="IPR000008">
    <property type="entry name" value="C2_dom"/>
</dbReference>
<dbReference type="Pfam" id="PF00168">
    <property type="entry name" value="C2"/>
    <property type="match status" value="1"/>
</dbReference>
<dbReference type="PANTHER" id="PTHR20837">
    <property type="entry name" value="CENTROSOMAL PROTEIN-RELATED"/>
    <property type="match status" value="1"/>
</dbReference>
<feature type="region of interest" description="Disordered" evidence="1">
    <location>
        <begin position="412"/>
        <end position="441"/>
    </location>
</feature>
<name>A0AAD5U2W3_9FUNG</name>
<dbReference type="Pfam" id="PF24656">
    <property type="entry name" value="CEPT76_peptidase"/>
    <property type="match status" value="1"/>
</dbReference>
<comment type="caution">
    <text evidence="3">The sequence shown here is derived from an EMBL/GenBank/DDBJ whole genome shotgun (WGS) entry which is preliminary data.</text>
</comment>
<dbReference type="SUPFAM" id="SSF49562">
    <property type="entry name" value="C2 domain (Calcium/lipid-binding domain, CaLB)"/>
    <property type="match status" value="1"/>
</dbReference>
<dbReference type="Gene3D" id="2.60.40.150">
    <property type="entry name" value="C2 domain"/>
    <property type="match status" value="1"/>
</dbReference>
<sequence>MLRVQFEKGMISSYIGLKKWENCESESSYKNVHFKEEEGFYLSTNNTDLLQRNLTKLNLRLRKTEGQFFPDWFNHDQSIALTPVPWKQIIERPIYSSIFKEYISKNASANVFTNIHSQEDENSSSILQYQQNYLDATEYYLENISDESLIELQLTKADLSSKYKPIVKENKKSSFTLILKLFDIDIKDHPLMTEEIRIAKELKDMNDVLKEREKSGIVKFLDRKLKALKLAYKEFLIQNQTPIAKAAESNFNDTDKIYPAKPTNVSFYNRNRTHSEFNDEYEKLKNISDQKRTYLEDIRATRLLRDTELQTDRILEYQILKKWDQIKHERVSQGFVSSSLKLMIQTTATVYEEDKRKFESEIAEELSELRDLHQINQVRKELQHKIDVVNWKMARLMRKRVKPQKEEELKCTDDEVEETDANERNVEEQLSTKKKSKNLKKKNGNLEFDLRSSNDKIVPQKETAEEEEGNIAEEEVVKDRKSIKERLRKVSGNSQVFHRRLSRQKISNENDDIEKEEIIKKSKSLTNLDLTSFQNTFMRKKPELIIEEFEEEKLLRERLLASVRPPGRPNLKLILSETESITETVHCPRNEVFRRRQLDSTSLSIKIFYNDKIVVKTSNKILNPQSFKLEVTDINDFGIESNFKCSNYTAKEGNKFKGEELKFAIFSLTIFELPETIKAEIYEVGVLGEQLVGEVFIGIPTQNDLVNSVDREIKSLQFTGRPFDANAKGIGKTENIGELSNLNSLKYEERWVSGILRIDLCWDVDEFGNSFGPSLNQKYSLHIFTNVVFAREKKLDTSLEIMDPLKKFGCPGIISLKKLMDWILEIRLDPNDQRNQSLLRLKQLVSQTQAGEIPYELNNAFSSSEKIDLEAFRVPFHLYWKSKKFFRLSLPNEIINRTMKVFNKFKQDEDITNLRNELIIDRWERKIKALKHIPLFDFEIDQKMYEKNSDPFEDSEDLTKFLETSTTTKNGFPSTMNLSETQSANSRLRVAPPTLRFIKQIRAHQLLKKARLSRTRRVEDYVKEEQLTAAEPEISIFSSLFSIRRPLKPTRTIKTSRISEVQQSDFNKNSCKIMIQVLRAFNVPVRSINSKFNGKQVVRSYVEATFQRNRTRTTVCEGPNPCWNETLHLNVAQPVYNNIPRNQSEFSISDVIDGELSYDSVYFNLFDEIIIDVDEDDREKGKRINQRIERNWLGTFSLPFLTIHEQIRVDGVFNSKFFLSVTKNSFFSVQMPPVTLGYEKVPASESLENAVLLGIDSTTNNTLIHIFITLEPALPQPGKLKIRFETNEDECLLRFANQWLNRLKRSYPFINDRIILTTCSDLQGKLTFITRYIHPQNPPQGIFGSSVERIIRFVSRIPYLPSRVMFSGDGILWSTTEQLLEIKAGDSVEHSILLCNLLLGLNKTNVAEKSSEISKNSDVEFREAYVILGRGIPEGKTAYVMLKEVVKVMNSEIVTTPSPTLAESILKSNKSMVIENASHSSKTSLTLINPVTGISYTSGDPYIPLKEVGCVFNKSNIWVNIQTAANPNNFNWDLSNSKCWVPLVQKEKNSKNLKTNTNKVSFDTLSTVQVDTLVYKNYSDEYVEKLELLIEKCLISKIEDWREHKITRWNRTCSRAFKVLITKFEEAIQTGVDLSTNPQFIKDLTGLRSLYHVQGFPLNLVYTDINDIIESVYNTDVYSNSDPLVEFSLAVSCKKYPGKFISVWIYVANLTR</sequence>
<dbReference type="Pfam" id="PF24652">
    <property type="entry name" value="CEP76_C"/>
    <property type="match status" value="1"/>
</dbReference>
<accession>A0AAD5U2W3</accession>
<dbReference type="PROSITE" id="PS50004">
    <property type="entry name" value="C2"/>
    <property type="match status" value="1"/>
</dbReference>
<dbReference type="GO" id="GO:0035869">
    <property type="term" value="C:ciliary transition zone"/>
    <property type="evidence" value="ECO:0007669"/>
    <property type="project" value="TreeGrafter"/>
</dbReference>
<protein>
    <submittedName>
        <fullName evidence="3">Coiled-coil and C2 domain-containing protein 2A</fullName>
    </submittedName>
</protein>
<dbReference type="PANTHER" id="PTHR20837:SF0">
    <property type="entry name" value="COILED-COIL AND C2 DOMAIN-CONTAINING PROTEIN 2A"/>
    <property type="match status" value="1"/>
</dbReference>
<evidence type="ECO:0000259" key="2">
    <source>
        <dbReference type="PROSITE" id="PS50004"/>
    </source>
</evidence>
<feature type="compositionally biased region" description="Basic residues" evidence="1">
    <location>
        <begin position="432"/>
        <end position="441"/>
    </location>
</feature>
<feature type="domain" description="C2" evidence="2">
    <location>
        <begin position="1054"/>
        <end position="1213"/>
    </location>
</feature>
<dbReference type="Proteomes" id="UP001211065">
    <property type="component" value="Unassembled WGS sequence"/>
</dbReference>
<reference evidence="3" key="1">
    <citation type="submission" date="2020-05" db="EMBL/GenBank/DDBJ databases">
        <title>Phylogenomic resolution of chytrid fungi.</title>
        <authorList>
            <person name="Stajich J.E."/>
            <person name="Amses K."/>
            <person name="Simmons R."/>
            <person name="Seto K."/>
            <person name="Myers J."/>
            <person name="Bonds A."/>
            <person name="Quandt C.A."/>
            <person name="Barry K."/>
            <person name="Liu P."/>
            <person name="Grigoriev I."/>
            <person name="Longcore J.E."/>
            <person name="James T.Y."/>
        </authorList>
    </citation>
    <scope>NUCLEOTIDE SEQUENCE</scope>
    <source>
        <strain evidence="3">JEL0476</strain>
    </source>
</reference>
<dbReference type="Pfam" id="PF15625">
    <property type="entry name" value="CC2D2AN-C2"/>
    <property type="match status" value="2"/>
</dbReference>
<dbReference type="InterPro" id="IPR056290">
    <property type="entry name" value="CEPT76/DRC7_peptidase-like_dom"/>
</dbReference>
<dbReference type="GO" id="GO:1904491">
    <property type="term" value="P:protein localization to ciliary transition zone"/>
    <property type="evidence" value="ECO:0007669"/>
    <property type="project" value="TreeGrafter"/>
</dbReference>
<feature type="compositionally biased region" description="Basic and acidic residues" evidence="1">
    <location>
        <begin position="421"/>
        <end position="431"/>
    </location>
</feature>
<dbReference type="EMBL" id="JADGJW010000253">
    <property type="protein sequence ID" value="KAJ3221081.1"/>
    <property type="molecule type" value="Genomic_DNA"/>
</dbReference>
<dbReference type="InterPro" id="IPR056288">
    <property type="entry name" value="CEP76_C"/>
</dbReference>
<evidence type="ECO:0000313" key="3">
    <source>
        <dbReference type="EMBL" id="KAJ3221081.1"/>
    </source>
</evidence>
<proteinExistence type="predicted"/>
<dbReference type="InterPro" id="IPR035892">
    <property type="entry name" value="C2_domain_sf"/>
</dbReference>
<evidence type="ECO:0000256" key="1">
    <source>
        <dbReference type="SAM" id="MobiDB-lite"/>
    </source>
</evidence>
<dbReference type="InterPro" id="IPR052434">
    <property type="entry name" value="Tectonic-like_complex_comp"/>
</dbReference>